<sequence>MPFREGEVYRCPDENCGCELTVTKGAPATCGGEQNPTCCCGQTMVKVA</sequence>
<name>A0ABN1HPQ4_9ACTN</name>
<gene>
    <name evidence="1" type="ORF">GCM10009535_46930</name>
</gene>
<accession>A0ABN1HPQ4</accession>
<organism evidence="1 2">
    <name type="scientific">Streptomyces thermocarboxydovorans</name>
    <dbReference type="NCBI Taxonomy" id="59298"/>
    <lineage>
        <taxon>Bacteria</taxon>
        <taxon>Bacillati</taxon>
        <taxon>Actinomycetota</taxon>
        <taxon>Actinomycetes</taxon>
        <taxon>Kitasatosporales</taxon>
        <taxon>Streptomycetaceae</taxon>
        <taxon>Streptomyces</taxon>
    </lineage>
</organism>
<dbReference type="RefSeq" id="WP_344005368.1">
    <property type="nucleotide sequence ID" value="NZ_BAAAGU010000053.1"/>
</dbReference>
<dbReference type="Proteomes" id="UP001500724">
    <property type="component" value="Unassembled WGS sequence"/>
</dbReference>
<evidence type="ECO:0008006" key="3">
    <source>
        <dbReference type="Google" id="ProtNLM"/>
    </source>
</evidence>
<evidence type="ECO:0000313" key="2">
    <source>
        <dbReference type="Proteomes" id="UP001500724"/>
    </source>
</evidence>
<evidence type="ECO:0000313" key="1">
    <source>
        <dbReference type="EMBL" id="GAA0661939.1"/>
    </source>
</evidence>
<comment type="caution">
    <text evidence="1">The sequence shown here is derived from an EMBL/GenBank/DDBJ whole genome shotgun (WGS) entry which is preliminary data.</text>
</comment>
<reference evidence="1 2" key="1">
    <citation type="journal article" date="2019" name="Int. J. Syst. Evol. Microbiol.">
        <title>The Global Catalogue of Microorganisms (GCM) 10K type strain sequencing project: providing services to taxonomists for standard genome sequencing and annotation.</title>
        <authorList>
            <consortium name="The Broad Institute Genomics Platform"/>
            <consortium name="The Broad Institute Genome Sequencing Center for Infectious Disease"/>
            <person name="Wu L."/>
            <person name="Ma J."/>
        </authorList>
    </citation>
    <scope>NUCLEOTIDE SEQUENCE [LARGE SCALE GENOMIC DNA]</scope>
    <source>
        <strain evidence="1 2">JCM 10367</strain>
    </source>
</reference>
<protein>
    <recommendedName>
        <fullName evidence="3">Metallothionein</fullName>
    </recommendedName>
</protein>
<dbReference type="EMBL" id="BAAAGU010000053">
    <property type="protein sequence ID" value="GAA0661939.1"/>
    <property type="molecule type" value="Genomic_DNA"/>
</dbReference>
<proteinExistence type="predicted"/>
<keyword evidence="2" id="KW-1185">Reference proteome</keyword>